<dbReference type="EMBL" id="LR797124">
    <property type="protein sequence ID" value="CAB4188412.1"/>
    <property type="molecule type" value="Genomic_DNA"/>
</dbReference>
<name>A0A6J5MYG9_9CAUD</name>
<protein>
    <submittedName>
        <fullName evidence="1">Uncharacterized protein</fullName>
    </submittedName>
</protein>
<accession>A0A6J5MYG9</accession>
<dbReference type="EMBL" id="LR796500">
    <property type="protein sequence ID" value="CAB4148809.1"/>
    <property type="molecule type" value="Genomic_DNA"/>
</dbReference>
<evidence type="ECO:0000313" key="3">
    <source>
        <dbReference type="EMBL" id="CAB4188412.1"/>
    </source>
</evidence>
<reference evidence="1" key="1">
    <citation type="submission" date="2020-04" db="EMBL/GenBank/DDBJ databases">
        <authorList>
            <person name="Chiriac C."/>
            <person name="Salcher M."/>
            <person name="Ghai R."/>
            <person name="Kavagutti S V."/>
        </authorList>
    </citation>
    <scope>NUCLEOTIDE SEQUENCE</scope>
</reference>
<organism evidence="1">
    <name type="scientific">uncultured Caudovirales phage</name>
    <dbReference type="NCBI Taxonomy" id="2100421"/>
    <lineage>
        <taxon>Viruses</taxon>
        <taxon>Duplodnaviria</taxon>
        <taxon>Heunggongvirae</taxon>
        <taxon>Uroviricota</taxon>
        <taxon>Caudoviricetes</taxon>
        <taxon>Peduoviridae</taxon>
        <taxon>Maltschvirus</taxon>
        <taxon>Maltschvirus maltsch</taxon>
    </lineage>
</organism>
<evidence type="ECO:0000313" key="2">
    <source>
        <dbReference type="EMBL" id="CAB4153965.1"/>
    </source>
</evidence>
<gene>
    <name evidence="3" type="ORF">UFOVP1178_21</name>
    <name evidence="1" type="ORF">UFOVP522_27</name>
    <name evidence="2" type="ORF">UFOVP624_44</name>
</gene>
<proteinExistence type="predicted"/>
<sequence>MSLCDMTAGYNDRVCTNGKGGIKSVLIFPVSNIINSAVVSNQITTLTVSGETFRYKLKSNLSSYTAPVKVNKDNGTLFYEESLSMILASDTKELRAQLHLLAQNLVVALVENADGSIVALGFGEGLQVADANEYTSGVLKGDRKGHVIVLNGMENEPVPDVTAAIFATLVGQTSPSV</sequence>
<dbReference type="EMBL" id="LR796602">
    <property type="protein sequence ID" value="CAB4153965.1"/>
    <property type="molecule type" value="Genomic_DNA"/>
</dbReference>
<evidence type="ECO:0000313" key="1">
    <source>
        <dbReference type="EMBL" id="CAB4148809.1"/>
    </source>
</evidence>